<keyword evidence="1" id="KW-0812">Transmembrane</keyword>
<keyword evidence="1" id="KW-0472">Membrane</keyword>
<dbReference type="SUPFAM" id="SSF55073">
    <property type="entry name" value="Nucleotide cyclase"/>
    <property type="match status" value="1"/>
</dbReference>
<accession>A0A497E167</accession>
<dbReference type="PANTHER" id="PTHR46663">
    <property type="entry name" value="DIGUANYLATE CYCLASE DGCT-RELATED"/>
    <property type="match status" value="1"/>
</dbReference>
<comment type="caution">
    <text evidence="3">The sequence shown here is derived from an EMBL/GenBank/DDBJ whole genome shotgun (WGS) entry which is preliminary data.</text>
</comment>
<protein>
    <recommendedName>
        <fullName evidence="2">GGDEF domain-containing protein</fullName>
    </recommendedName>
</protein>
<keyword evidence="1" id="KW-1133">Transmembrane helix</keyword>
<gene>
    <name evidence="3" type="ORF">DRJ00_09250</name>
</gene>
<evidence type="ECO:0000259" key="2">
    <source>
        <dbReference type="PROSITE" id="PS50887"/>
    </source>
</evidence>
<dbReference type="NCBIfam" id="TIGR00254">
    <property type="entry name" value="GGDEF"/>
    <property type="match status" value="1"/>
</dbReference>
<organism evidence="3 4">
    <name type="scientific">Aerophobetes bacterium</name>
    <dbReference type="NCBI Taxonomy" id="2030807"/>
    <lineage>
        <taxon>Bacteria</taxon>
        <taxon>Candidatus Aerophobota</taxon>
    </lineage>
</organism>
<dbReference type="InterPro" id="IPR000160">
    <property type="entry name" value="GGDEF_dom"/>
</dbReference>
<feature type="transmembrane region" description="Helical" evidence="1">
    <location>
        <begin position="83"/>
        <end position="104"/>
    </location>
</feature>
<feature type="non-terminal residue" evidence="3">
    <location>
        <position position="303"/>
    </location>
</feature>
<evidence type="ECO:0000313" key="4">
    <source>
        <dbReference type="Proteomes" id="UP000279422"/>
    </source>
</evidence>
<feature type="transmembrane region" description="Helical" evidence="1">
    <location>
        <begin position="51"/>
        <end position="71"/>
    </location>
</feature>
<dbReference type="InterPro" id="IPR029787">
    <property type="entry name" value="Nucleotide_cyclase"/>
</dbReference>
<reference evidence="3 4" key="1">
    <citation type="submission" date="2018-06" db="EMBL/GenBank/DDBJ databases">
        <title>Extensive metabolic versatility and redundancy in microbially diverse, dynamic hydrothermal sediments.</title>
        <authorList>
            <person name="Dombrowski N."/>
            <person name="Teske A."/>
            <person name="Baker B.J."/>
        </authorList>
    </citation>
    <scope>NUCLEOTIDE SEQUENCE [LARGE SCALE GENOMIC DNA]</scope>
    <source>
        <strain evidence="3">B47_G16</strain>
    </source>
</reference>
<dbReference type="SMART" id="SM00267">
    <property type="entry name" value="GGDEF"/>
    <property type="match status" value="1"/>
</dbReference>
<evidence type="ECO:0000256" key="1">
    <source>
        <dbReference type="SAM" id="Phobius"/>
    </source>
</evidence>
<dbReference type="PANTHER" id="PTHR46663:SF2">
    <property type="entry name" value="GGDEF DOMAIN-CONTAINING PROTEIN"/>
    <property type="match status" value="1"/>
</dbReference>
<feature type="transmembrane region" description="Helical" evidence="1">
    <location>
        <begin position="21"/>
        <end position="45"/>
    </location>
</feature>
<dbReference type="CDD" id="cd01949">
    <property type="entry name" value="GGDEF"/>
    <property type="match status" value="1"/>
</dbReference>
<dbReference type="InterPro" id="IPR052163">
    <property type="entry name" value="DGC-Regulatory_Protein"/>
</dbReference>
<dbReference type="Proteomes" id="UP000279422">
    <property type="component" value="Unassembled WGS sequence"/>
</dbReference>
<dbReference type="PROSITE" id="PS50887">
    <property type="entry name" value="GGDEF"/>
    <property type="match status" value="1"/>
</dbReference>
<dbReference type="Pfam" id="PF00990">
    <property type="entry name" value="GGDEF"/>
    <property type="match status" value="1"/>
</dbReference>
<proteinExistence type="predicted"/>
<evidence type="ECO:0000313" key="3">
    <source>
        <dbReference type="EMBL" id="RLE06735.1"/>
    </source>
</evidence>
<feature type="domain" description="GGDEF" evidence="2">
    <location>
        <begin position="181"/>
        <end position="303"/>
    </location>
</feature>
<dbReference type="Gene3D" id="3.30.70.270">
    <property type="match status" value="1"/>
</dbReference>
<sequence>MKTDPEKPRMEALSSVSSKSSYVRFFTFILVVISLLVILLHFVLFQAKYPAQIGTATTDIVILGIVFTVLFETYHLNKVWSGPFIWINTGILLFFIGSLSELLGEFFIRPSFIRYSAENGAKICAFGALAWGFSQWGKERFEAEKRFERLKKLDSLTGLPDRSSFRQRFELFEKIARRYRDLFSLIYLNIDNFKRYNQDKGEDAGDAVLKRMANLLSKETRGEDFIIRYGGDEFMILVPMMTRVKAKERSKKMAERIRTLVESEFKSEGITISVATALYDEPGKNIFKGLDEAMQRAKASGKN</sequence>
<dbReference type="AlphaFoldDB" id="A0A497E167"/>
<name>A0A497E167_UNCAE</name>
<dbReference type="InterPro" id="IPR043128">
    <property type="entry name" value="Rev_trsase/Diguanyl_cyclase"/>
</dbReference>
<dbReference type="EMBL" id="QMPZ01000231">
    <property type="protein sequence ID" value="RLE06735.1"/>
    <property type="molecule type" value="Genomic_DNA"/>
</dbReference>